<organism evidence="2 3">
    <name type="scientific">Hyaloscypha variabilis (strain UAMH 11265 / GT02V1 / F)</name>
    <name type="common">Meliniomyces variabilis</name>
    <dbReference type="NCBI Taxonomy" id="1149755"/>
    <lineage>
        <taxon>Eukaryota</taxon>
        <taxon>Fungi</taxon>
        <taxon>Dikarya</taxon>
        <taxon>Ascomycota</taxon>
        <taxon>Pezizomycotina</taxon>
        <taxon>Leotiomycetes</taxon>
        <taxon>Helotiales</taxon>
        <taxon>Hyaloscyphaceae</taxon>
        <taxon>Hyaloscypha</taxon>
        <taxon>Hyaloscypha variabilis</taxon>
    </lineage>
</organism>
<keyword evidence="3" id="KW-1185">Reference proteome</keyword>
<reference evidence="2 3" key="1">
    <citation type="submission" date="2016-04" db="EMBL/GenBank/DDBJ databases">
        <title>A degradative enzymes factory behind the ericoid mycorrhizal symbiosis.</title>
        <authorList>
            <consortium name="DOE Joint Genome Institute"/>
            <person name="Martino E."/>
            <person name="Morin E."/>
            <person name="Grelet G."/>
            <person name="Kuo A."/>
            <person name="Kohler A."/>
            <person name="Daghino S."/>
            <person name="Barry K."/>
            <person name="Choi C."/>
            <person name="Cichocki N."/>
            <person name="Clum A."/>
            <person name="Copeland A."/>
            <person name="Hainaut M."/>
            <person name="Haridas S."/>
            <person name="Labutti K."/>
            <person name="Lindquist E."/>
            <person name="Lipzen A."/>
            <person name="Khouja H.-R."/>
            <person name="Murat C."/>
            <person name="Ohm R."/>
            <person name="Olson A."/>
            <person name="Spatafora J."/>
            <person name="Veneault-Fourrey C."/>
            <person name="Henrissat B."/>
            <person name="Grigoriev I."/>
            <person name="Martin F."/>
            <person name="Perotto S."/>
        </authorList>
    </citation>
    <scope>NUCLEOTIDE SEQUENCE [LARGE SCALE GENOMIC DNA]</scope>
    <source>
        <strain evidence="2 3">F</strain>
    </source>
</reference>
<dbReference type="Pfam" id="PF06985">
    <property type="entry name" value="HET"/>
    <property type="match status" value="1"/>
</dbReference>
<protein>
    <submittedName>
        <fullName evidence="2">HET-domain-containing protein</fullName>
    </submittedName>
</protein>
<accession>A0A2J6RXH5</accession>
<dbReference type="InterPro" id="IPR010730">
    <property type="entry name" value="HET"/>
</dbReference>
<dbReference type="PANTHER" id="PTHR33112">
    <property type="entry name" value="DOMAIN PROTEIN, PUTATIVE-RELATED"/>
    <property type="match status" value="1"/>
</dbReference>
<dbReference type="EMBL" id="KZ613942">
    <property type="protein sequence ID" value="PMD43210.1"/>
    <property type="molecule type" value="Genomic_DNA"/>
</dbReference>
<evidence type="ECO:0000313" key="3">
    <source>
        <dbReference type="Proteomes" id="UP000235786"/>
    </source>
</evidence>
<proteinExistence type="predicted"/>
<dbReference type="OrthoDB" id="3595582at2759"/>
<dbReference type="Proteomes" id="UP000235786">
    <property type="component" value="Unassembled WGS sequence"/>
</dbReference>
<dbReference type="PANTHER" id="PTHR33112:SF16">
    <property type="entry name" value="HETEROKARYON INCOMPATIBILITY DOMAIN-CONTAINING PROTEIN"/>
    <property type="match status" value="1"/>
</dbReference>
<evidence type="ECO:0000313" key="2">
    <source>
        <dbReference type="EMBL" id="PMD43210.1"/>
    </source>
</evidence>
<name>A0A2J6RXH5_HYAVF</name>
<gene>
    <name evidence="2" type="ORF">L207DRAFT_552988</name>
</gene>
<evidence type="ECO:0000259" key="1">
    <source>
        <dbReference type="Pfam" id="PF06985"/>
    </source>
</evidence>
<dbReference type="AlphaFoldDB" id="A0A2J6RXH5"/>
<dbReference type="STRING" id="1149755.A0A2J6RXH5"/>
<feature type="domain" description="Heterokaryon incompatibility" evidence="1">
    <location>
        <begin position="56"/>
        <end position="163"/>
    </location>
</feature>
<sequence length="268" mass="29617">MNPVPSHLVATEPVAEVGCKSPNSRKLPPRVLDVGEAGEACDPYLYVPESSHKSKYVALSYCWGEDTGAFVTTTNSNLQERRAGISLQSLPTALREAVYLTRRLGIRYLWIDALCIIQGDEADWTSNAARMDEIYGNATLTIAAASAASCGQGTLQERLLSHRYLSVGTEYMTWQCPTQTEARQPGFSEGESPSGQFSLRTYHLFSSLGDPFGLWCRVVIDYSSRYLTNEGDKLAALSGVAKVIHTHTGDQYLAGLWRKNILQMLLWQ</sequence>